<comment type="caution">
    <text evidence="8">The sequence shown here is derived from an EMBL/GenBank/DDBJ whole genome shotgun (WGS) entry which is preliminary data.</text>
</comment>
<dbReference type="Proteomes" id="UP001597318">
    <property type="component" value="Unassembled WGS sequence"/>
</dbReference>
<evidence type="ECO:0000256" key="3">
    <source>
        <dbReference type="ARBA" id="ARBA00022475"/>
    </source>
</evidence>
<keyword evidence="6 7" id="KW-0472">Membrane</keyword>
<name>A0ABW5C1R7_9BACI</name>
<sequence length="87" mass="9127">MGFIWALIVGGIIGWLAGLIAGRDMPGGVIGNIIAGFIGAWLGSLLFGQWGPEMGGFYIVPALIGSIILVFVVSFVMRKMRSGRTAS</sequence>
<dbReference type="RefSeq" id="WP_247346792.1">
    <property type="nucleotide sequence ID" value="NZ_CP095550.1"/>
</dbReference>
<feature type="transmembrane region" description="Helical" evidence="7">
    <location>
        <begin position="29"/>
        <end position="50"/>
    </location>
</feature>
<evidence type="ECO:0000256" key="4">
    <source>
        <dbReference type="ARBA" id="ARBA00022692"/>
    </source>
</evidence>
<feature type="transmembrane region" description="Helical" evidence="7">
    <location>
        <begin position="56"/>
        <end position="77"/>
    </location>
</feature>
<evidence type="ECO:0000313" key="8">
    <source>
        <dbReference type="EMBL" id="MFD2215215.1"/>
    </source>
</evidence>
<dbReference type="InterPro" id="IPR007341">
    <property type="entry name" value="Transgly_assoc"/>
</dbReference>
<comment type="subcellular location">
    <subcellularLocation>
        <location evidence="1">Cell membrane</location>
        <topology evidence="1">Multi-pass membrane protein</topology>
    </subcellularLocation>
</comment>
<dbReference type="PANTHER" id="PTHR33884:SF3">
    <property type="entry name" value="UPF0410 PROTEIN YMGE"/>
    <property type="match status" value="1"/>
</dbReference>
<evidence type="ECO:0000256" key="5">
    <source>
        <dbReference type="ARBA" id="ARBA00022989"/>
    </source>
</evidence>
<reference evidence="9" key="1">
    <citation type="journal article" date="2019" name="Int. J. Syst. Evol. Microbiol.">
        <title>The Global Catalogue of Microorganisms (GCM) 10K type strain sequencing project: providing services to taxonomists for standard genome sequencing and annotation.</title>
        <authorList>
            <consortium name="The Broad Institute Genomics Platform"/>
            <consortium name="The Broad Institute Genome Sequencing Center for Infectious Disease"/>
            <person name="Wu L."/>
            <person name="Ma J."/>
        </authorList>
    </citation>
    <scope>NUCLEOTIDE SEQUENCE [LARGE SCALE GENOMIC DNA]</scope>
    <source>
        <strain evidence="9">CGMCC 1.15474</strain>
    </source>
</reference>
<evidence type="ECO:0000256" key="7">
    <source>
        <dbReference type="SAM" id="Phobius"/>
    </source>
</evidence>
<evidence type="ECO:0000256" key="1">
    <source>
        <dbReference type="ARBA" id="ARBA00004651"/>
    </source>
</evidence>
<organism evidence="8 9">
    <name type="scientific">Metabacillus endolithicus</name>
    <dbReference type="NCBI Taxonomy" id="1535204"/>
    <lineage>
        <taxon>Bacteria</taxon>
        <taxon>Bacillati</taxon>
        <taxon>Bacillota</taxon>
        <taxon>Bacilli</taxon>
        <taxon>Bacillales</taxon>
        <taxon>Bacillaceae</taxon>
        <taxon>Metabacillus</taxon>
    </lineage>
</organism>
<comment type="similarity">
    <text evidence="2">Belongs to the UPF0410 family.</text>
</comment>
<dbReference type="Pfam" id="PF04226">
    <property type="entry name" value="Transgly_assoc"/>
    <property type="match status" value="1"/>
</dbReference>
<evidence type="ECO:0000256" key="2">
    <source>
        <dbReference type="ARBA" id="ARBA00011006"/>
    </source>
</evidence>
<keyword evidence="5 7" id="KW-1133">Transmembrane helix</keyword>
<keyword evidence="4 7" id="KW-0812">Transmembrane</keyword>
<dbReference type="EMBL" id="JBHUIK010000003">
    <property type="protein sequence ID" value="MFD2215215.1"/>
    <property type="molecule type" value="Genomic_DNA"/>
</dbReference>
<proteinExistence type="inferred from homology"/>
<evidence type="ECO:0000256" key="6">
    <source>
        <dbReference type="ARBA" id="ARBA00023136"/>
    </source>
</evidence>
<feature type="transmembrane region" description="Helical" evidence="7">
    <location>
        <begin position="6"/>
        <end position="22"/>
    </location>
</feature>
<accession>A0ABW5C1R7</accession>
<dbReference type="PANTHER" id="PTHR33884">
    <property type="entry name" value="UPF0410 PROTEIN YMGE"/>
    <property type="match status" value="1"/>
</dbReference>
<keyword evidence="3" id="KW-1003">Cell membrane</keyword>
<evidence type="ECO:0000313" key="9">
    <source>
        <dbReference type="Proteomes" id="UP001597318"/>
    </source>
</evidence>
<protein>
    <submittedName>
        <fullName evidence="8">GlsB/YeaQ/YmgE family stress response membrane protein</fullName>
    </submittedName>
</protein>
<keyword evidence="9" id="KW-1185">Reference proteome</keyword>
<gene>
    <name evidence="8" type="ORF">ACFSKK_16100</name>
</gene>